<feature type="transmembrane region" description="Helical" evidence="1">
    <location>
        <begin position="118"/>
        <end position="138"/>
    </location>
</feature>
<dbReference type="PANTHER" id="PTHR14969:SF13">
    <property type="entry name" value="AT30094P"/>
    <property type="match status" value="1"/>
</dbReference>
<evidence type="ECO:0000313" key="3">
    <source>
        <dbReference type="EMBL" id="GIE72361.1"/>
    </source>
</evidence>
<proteinExistence type="predicted"/>
<organism evidence="3 4">
    <name type="scientific">Actinoplanes palleronii</name>
    <dbReference type="NCBI Taxonomy" id="113570"/>
    <lineage>
        <taxon>Bacteria</taxon>
        <taxon>Bacillati</taxon>
        <taxon>Actinomycetota</taxon>
        <taxon>Actinomycetes</taxon>
        <taxon>Micromonosporales</taxon>
        <taxon>Micromonosporaceae</taxon>
        <taxon>Actinoplanes</taxon>
    </lineage>
</organism>
<protein>
    <recommendedName>
        <fullName evidence="2">Phosphatidic acid phosphatase type 2/haloperoxidase domain-containing protein</fullName>
    </recommendedName>
</protein>
<dbReference type="SUPFAM" id="SSF48317">
    <property type="entry name" value="Acid phosphatase/Vanadium-dependent haloperoxidase"/>
    <property type="match status" value="1"/>
</dbReference>
<evidence type="ECO:0000256" key="1">
    <source>
        <dbReference type="SAM" id="Phobius"/>
    </source>
</evidence>
<reference evidence="3 4" key="1">
    <citation type="submission" date="2021-01" db="EMBL/GenBank/DDBJ databases">
        <title>Whole genome shotgun sequence of Actinoplanes palleronii NBRC 14916.</title>
        <authorList>
            <person name="Komaki H."/>
            <person name="Tamura T."/>
        </authorList>
    </citation>
    <scope>NUCLEOTIDE SEQUENCE [LARGE SCALE GENOMIC DNA]</scope>
    <source>
        <strain evidence="3 4">NBRC 14916</strain>
    </source>
</reference>
<gene>
    <name evidence="3" type="ORF">Apa02nite_084690</name>
</gene>
<comment type="caution">
    <text evidence="3">The sequence shown here is derived from an EMBL/GenBank/DDBJ whole genome shotgun (WGS) entry which is preliminary data.</text>
</comment>
<dbReference type="Pfam" id="PF01569">
    <property type="entry name" value="PAP2"/>
    <property type="match status" value="1"/>
</dbReference>
<evidence type="ECO:0000259" key="2">
    <source>
        <dbReference type="SMART" id="SM00014"/>
    </source>
</evidence>
<feature type="transmembrane region" description="Helical" evidence="1">
    <location>
        <begin position="169"/>
        <end position="189"/>
    </location>
</feature>
<dbReference type="InterPro" id="IPR036938">
    <property type="entry name" value="PAP2/HPO_sf"/>
</dbReference>
<dbReference type="SMART" id="SM00014">
    <property type="entry name" value="acidPPc"/>
    <property type="match status" value="1"/>
</dbReference>
<dbReference type="Gene3D" id="1.20.144.10">
    <property type="entry name" value="Phosphatidic acid phosphatase type 2/haloperoxidase"/>
    <property type="match status" value="1"/>
</dbReference>
<keyword evidence="4" id="KW-1185">Reference proteome</keyword>
<dbReference type="RefSeq" id="WP_203830080.1">
    <property type="nucleotide sequence ID" value="NZ_BAAATY010000052.1"/>
</dbReference>
<dbReference type="PANTHER" id="PTHR14969">
    <property type="entry name" value="SPHINGOSINE-1-PHOSPHATE PHOSPHOHYDROLASE"/>
    <property type="match status" value="1"/>
</dbReference>
<dbReference type="Proteomes" id="UP000624709">
    <property type="component" value="Unassembled WGS sequence"/>
</dbReference>
<keyword evidence="1" id="KW-0472">Membrane</keyword>
<accession>A0ABQ4BNV6</accession>
<feature type="transmembrane region" description="Helical" evidence="1">
    <location>
        <begin position="145"/>
        <end position="163"/>
    </location>
</feature>
<name>A0ABQ4BNV6_9ACTN</name>
<feature type="transmembrane region" description="Helical" evidence="1">
    <location>
        <begin position="76"/>
        <end position="98"/>
    </location>
</feature>
<feature type="domain" description="Phosphatidic acid phosphatase type 2/haloperoxidase" evidence="2">
    <location>
        <begin position="73"/>
        <end position="184"/>
    </location>
</feature>
<dbReference type="InterPro" id="IPR000326">
    <property type="entry name" value="PAP2/HPO"/>
</dbReference>
<keyword evidence="1" id="KW-1133">Transmembrane helix</keyword>
<sequence>MTLNERAGGFSRFTAGRGQPATMNYWLFELVNGRAGRSDGLDDVMEFVATWLIYPVFAVAGVLAARALWQRRIRPVVELGAALVLAFLGAIGMSHLSGQVRPFQSHQVHQLLAHDPGVSLPSDHATAAFTIACGVFVFLSRRWGVVLAVAAAMIGLARVWAGLHYPGDIAAGAALGLLAVGLVVICGRVRPATAPPGRPGATGGRATAEI</sequence>
<keyword evidence="1" id="KW-0812">Transmembrane</keyword>
<evidence type="ECO:0000313" key="4">
    <source>
        <dbReference type="Proteomes" id="UP000624709"/>
    </source>
</evidence>
<dbReference type="EMBL" id="BOMS01000143">
    <property type="protein sequence ID" value="GIE72361.1"/>
    <property type="molecule type" value="Genomic_DNA"/>
</dbReference>
<feature type="transmembrane region" description="Helical" evidence="1">
    <location>
        <begin position="48"/>
        <end position="69"/>
    </location>
</feature>